<dbReference type="EMBL" id="KQ999965">
    <property type="protein sequence ID" value="KZV40483.1"/>
    <property type="molecule type" value="Genomic_DNA"/>
</dbReference>
<keyword evidence="3" id="KW-1185">Reference proteome</keyword>
<name>A0A2Z7C7L2_9LAMI</name>
<evidence type="ECO:0000313" key="2">
    <source>
        <dbReference type="EMBL" id="KZV40483.1"/>
    </source>
</evidence>
<feature type="region of interest" description="Disordered" evidence="1">
    <location>
        <begin position="70"/>
        <end position="103"/>
    </location>
</feature>
<proteinExistence type="predicted"/>
<dbReference type="AlphaFoldDB" id="A0A2Z7C7L2"/>
<protein>
    <submittedName>
        <fullName evidence="2">Uncharacterized protein</fullName>
    </submittedName>
</protein>
<accession>A0A2Z7C7L2</accession>
<evidence type="ECO:0000313" key="3">
    <source>
        <dbReference type="Proteomes" id="UP000250235"/>
    </source>
</evidence>
<gene>
    <name evidence="2" type="ORF">F511_33812</name>
</gene>
<dbReference type="Proteomes" id="UP000250235">
    <property type="component" value="Unassembled WGS sequence"/>
</dbReference>
<evidence type="ECO:0000256" key="1">
    <source>
        <dbReference type="SAM" id="MobiDB-lite"/>
    </source>
</evidence>
<organism evidence="2 3">
    <name type="scientific">Dorcoceras hygrometricum</name>
    <dbReference type="NCBI Taxonomy" id="472368"/>
    <lineage>
        <taxon>Eukaryota</taxon>
        <taxon>Viridiplantae</taxon>
        <taxon>Streptophyta</taxon>
        <taxon>Embryophyta</taxon>
        <taxon>Tracheophyta</taxon>
        <taxon>Spermatophyta</taxon>
        <taxon>Magnoliopsida</taxon>
        <taxon>eudicotyledons</taxon>
        <taxon>Gunneridae</taxon>
        <taxon>Pentapetalae</taxon>
        <taxon>asterids</taxon>
        <taxon>lamiids</taxon>
        <taxon>Lamiales</taxon>
        <taxon>Gesneriaceae</taxon>
        <taxon>Didymocarpoideae</taxon>
        <taxon>Trichosporeae</taxon>
        <taxon>Loxocarpinae</taxon>
        <taxon>Dorcoceras</taxon>
    </lineage>
</organism>
<reference evidence="2 3" key="1">
    <citation type="journal article" date="2015" name="Proc. Natl. Acad. Sci. U.S.A.">
        <title>The resurrection genome of Boea hygrometrica: A blueprint for survival of dehydration.</title>
        <authorList>
            <person name="Xiao L."/>
            <person name="Yang G."/>
            <person name="Zhang L."/>
            <person name="Yang X."/>
            <person name="Zhao S."/>
            <person name="Ji Z."/>
            <person name="Zhou Q."/>
            <person name="Hu M."/>
            <person name="Wang Y."/>
            <person name="Chen M."/>
            <person name="Xu Y."/>
            <person name="Jin H."/>
            <person name="Xiao X."/>
            <person name="Hu G."/>
            <person name="Bao F."/>
            <person name="Hu Y."/>
            <person name="Wan P."/>
            <person name="Li L."/>
            <person name="Deng X."/>
            <person name="Kuang T."/>
            <person name="Xiang C."/>
            <person name="Zhu J.K."/>
            <person name="Oliver M.J."/>
            <person name="He Y."/>
        </authorList>
    </citation>
    <scope>NUCLEOTIDE SEQUENCE [LARGE SCALE GENOMIC DNA]</scope>
    <source>
        <strain evidence="3">cv. XS01</strain>
    </source>
</reference>
<sequence length="103" mass="11147">MFESLPCWRLGAWLRPISQETGTSKGRPAVDRLIRSTTGNTIPQSICTRRSDGFKHDQIILVKTIETSPITTATGHGGGAAAQGGARWCRRRREVGRGGGGRD</sequence>